<dbReference type="KEGG" id="nvr:FEJ81_18970"/>
<keyword evidence="1" id="KW-0472">Membrane</keyword>
<dbReference type="InterPro" id="IPR052712">
    <property type="entry name" value="Acid_resist_chaperone_HdeD"/>
</dbReference>
<keyword evidence="2" id="KW-0614">Plasmid</keyword>
<dbReference type="GeneID" id="40267402"/>
<feature type="transmembrane region" description="Helical" evidence="1">
    <location>
        <begin position="105"/>
        <end position="124"/>
    </location>
</feature>
<evidence type="ECO:0000256" key="1">
    <source>
        <dbReference type="SAM" id="Phobius"/>
    </source>
</evidence>
<dbReference type="AlphaFoldDB" id="A0A4P8WMJ0"/>
<dbReference type="PANTHER" id="PTHR34989:SF1">
    <property type="entry name" value="PROTEIN HDED"/>
    <property type="match status" value="1"/>
</dbReference>
<dbReference type="GO" id="GO:0005886">
    <property type="term" value="C:plasma membrane"/>
    <property type="evidence" value="ECO:0007669"/>
    <property type="project" value="TreeGrafter"/>
</dbReference>
<dbReference type="OrthoDB" id="151177at2157"/>
<reference evidence="3" key="1">
    <citation type="submission" date="2019-05" db="EMBL/GenBank/DDBJ databases">
        <title>Genome sequence and methylation pattern of the halophilic Archaeon Natrinema versiforme BOL5-4.</title>
        <authorList>
            <person name="DasSarma P."/>
            <person name="Anton B.P."/>
            <person name="DasSarma S.L."/>
            <person name="Martinez F.L."/>
            <person name="Guzman D."/>
            <person name="Roberts R.J."/>
            <person name="DasSarma S."/>
        </authorList>
    </citation>
    <scope>NUCLEOTIDE SEQUENCE [LARGE SCALE GENOMIC DNA]</scope>
    <source>
        <strain evidence="3">BOL5-4</strain>
        <plasmid evidence="3">pnve500</plasmid>
    </source>
</reference>
<dbReference type="EMBL" id="CP040331">
    <property type="protein sequence ID" value="QCS44432.1"/>
    <property type="molecule type" value="Genomic_DNA"/>
</dbReference>
<feature type="transmembrane region" description="Helical" evidence="1">
    <location>
        <begin position="136"/>
        <end position="157"/>
    </location>
</feature>
<proteinExistence type="predicted"/>
<sequence length="202" mass="21973">MSHATESHTPESILTVTGENWWLVALRGALAIVFGILAFIWPGLTLFVLVVLFGAYAIVDGVFAFVSAYRASKNRDTAWPFLLEGILGVIAGIVAFLWPNITAVALLYVIAAWALISGALELYAAVKLRRELESEWWLALSGVASVIFGLLLVFFPVPGALAVVWLIAAYAIIFGVLLLALAIRLRRWQSSDRTPSESTTPT</sequence>
<protein>
    <submittedName>
        <fullName evidence="2">HdeD family acid-resistance protein</fullName>
    </submittedName>
</protein>
<feature type="transmembrane region" description="Helical" evidence="1">
    <location>
        <begin position="163"/>
        <end position="183"/>
    </location>
</feature>
<keyword evidence="1" id="KW-0812">Transmembrane</keyword>
<geneLocation type="plasmid" evidence="3">
    <name>pnve500</name>
</geneLocation>
<feature type="transmembrane region" description="Helical" evidence="1">
    <location>
        <begin position="21"/>
        <end position="41"/>
    </location>
</feature>
<keyword evidence="1" id="KW-1133">Transmembrane helix</keyword>
<evidence type="ECO:0000313" key="3">
    <source>
        <dbReference type="Proteomes" id="UP000302218"/>
    </source>
</evidence>
<accession>A0A4P8WMJ0</accession>
<feature type="transmembrane region" description="Helical" evidence="1">
    <location>
        <begin position="47"/>
        <end position="69"/>
    </location>
</feature>
<dbReference type="RefSeq" id="WP_138246875.1">
    <property type="nucleotide sequence ID" value="NZ_CP040331.1"/>
</dbReference>
<dbReference type="Proteomes" id="UP000302218">
    <property type="component" value="Plasmid pNVE500"/>
</dbReference>
<organism evidence="2 3">
    <name type="scientific">Natrinema versiforme</name>
    <dbReference type="NCBI Taxonomy" id="88724"/>
    <lineage>
        <taxon>Archaea</taxon>
        <taxon>Methanobacteriati</taxon>
        <taxon>Methanobacteriota</taxon>
        <taxon>Stenosarchaea group</taxon>
        <taxon>Halobacteria</taxon>
        <taxon>Halobacteriales</taxon>
        <taxon>Natrialbaceae</taxon>
        <taxon>Natrinema</taxon>
    </lineage>
</organism>
<feature type="transmembrane region" description="Helical" evidence="1">
    <location>
        <begin position="81"/>
        <end position="99"/>
    </location>
</feature>
<name>A0A4P8WMJ0_9EURY</name>
<gene>
    <name evidence="2" type="ORF">FEJ81_18970</name>
</gene>
<dbReference type="PANTHER" id="PTHR34989">
    <property type="entry name" value="PROTEIN HDED"/>
    <property type="match status" value="1"/>
</dbReference>
<dbReference type="Pfam" id="PF03729">
    <property type="entry name" value="DUF308"/>
    <property type="match status" value="1"/>
</dbReference>
<dbReference type="InterPro" id="IPR005325">
    <property type="entry name" value="DUF308_memb"/>
</dbReference>
<evidence type="ECO:0000313" key="2">
    <source>
        <dbReference type="EMBL" id="QCS44432.1"/>
    </source>
</evidence>